<sequence length="134" mass="14577">MQTKKKILEFLLAGHKFSRGELKPSHPQFRVSSLGDPTNKSLSLRRLCSASPGFFRNLGYTIVIAFGLLIILSTILLTSYIYFRACTRAWSTIVSGPTASSLDDIILPHIILLPYVPELSVADTAVGACAALPV</sequence>
<dbReference type="EMBL" id="JBBNAG010000001">
    <property type="protein sequence ID" value="KAK9166701.1"/>
    <property type="molecule type" value="Genomic_DNA"/>
</dbReference>
<accession>A0AAP0L938</accession>
<reference evidence="2 3" key="1">
    <citation type="submission" date="2024-01" db="EMBL/GenBank/DDBJ databases">
        <title>Genome assemblies of Stephania.</title>
        <authorList>
            <person name="Yang L."/>
        </authorList>
    </citation>
    <scope>NUCLEOTIDE SEQUENCE [LARGE SCALE GENOMIC DNA]</scope>
    <source>
        <strain evidence="2">JXDWG</strain>
        <tissue evidence="2">Leaf</tissue>
    </source>
</reference>
<keyword evidence="3" id="KW-1185">Reference proteome</keyword>
<dbReference type="AlphaFoldDB" id="A0AAP0L938"/>
<keyword evidence="1" id="KW-0472">Membrane</keyword>
<evidence type="ECO:0000256" key="1">
    <source>
        <dbReference type="SAM" id="Phobius"/>
    </source>
</evidence>
<protein>
    <submittedName>
        <fullName evidence="2">Uncharacterized protein</fullName>
    </submittedName>
</protein>
<organism evidence="2 3">
    <name type="scientific">Stephania cephalantha</name>
    <dbReference type="NCBI Taxonomy" id="152367"/>
    <lineage>
        <taxon>Eukaryota</taxon>
        <taxon>Viridiplantae</taxon>
        <taxon>Streptophyta</taxon>
        <taxon>Embryophyta</taxon>
        <taxon>Tracheophyta</taxon>
        <taxon>Spermatophyta</taxon>
        <taxon>Magnoliopsida</taxon>
        <taxon>Ranunculales</taxon>
        <taxon>Menispermaceae</taxon>
        <taxon>Menispermoideae</taxon>
        <taxon>Cissampelideae</taxon>
        <taxon>Stephania</taxon>
    </lineage>
</organism>
<proteinExistence type="predicted"/>
<name>A0AAP0L938_9MAGN</name>
<evidence type="ECO:0000313" key="2">
    <source>
        <dbReference type="EMBL" id="KAK9166701.1"/>
    </source>
</evidence>
<keyword evidence="1" id="KW-0812">Transmembrane</keyword>
<gene>
    <name evidence="2" type="ORF">Scep_001892</name>
</gene>
<evidence type="ECO:0000313" key="3">
    <source>
        <dbReference type="Proteomes" id="UP001419268"/>
    </source>
</evidence>
<keyword evidence="1" id="KW-1133">Transmembrane helix</keyword>
<dbReference type="Proteomes" id="UP001419268">
    <property type="component" value="Unassembled WGS sequence"/>
</dbReference>
<feature type="transmembrane region" description="Helical" evidence="1">
    <location>
        <begin position="60"/>
        <end position="83"/>
    </location>
</feature>
<comment type="caution">
    <text evidence="2">The sequence shown here is derived from an EMBL/GenBank/DDBJ whole genome shotgun (WGS) entry which is preliminary data.</text>
</comment>